<dbReference type="NCBIfam" id="NF037970">
    <property type="entry name" value="vanZ_1"/>
    <property type="match status" value="1"/>
</dbReference>
<dbReference type="EMBL" id="JACRTB010000006">
    <property type="protein sequence ID" value="MBC8575679.1"/>
    <property type="molecule type" value="Genomic_DNA"/>
</dbReference>
<gene>
    <name evidence="3" type="ORF">H8717_04530</name>
</gene>
<evidence type="ECO:0000313" key="3">
    <source>
        <dbReference type="EMBL" id="MBC8575679.1"/>
    </source>
</evidence>
<feature type="domain" description="VanZ-like" evidence="2">
    <location>
        <begin position="13"/>
        <end position="142"/>
    </location>
</feature>
<protein>
    <submittedName>
        <fullName evidence="3">VanZ family protein</fullName>
    </submittedName>
</protein>
<dbReference type="Proteomes" id="UP000658131">
    <property type="component" value="Unassembled WGS sequence"/>
</dbReference>
<accession>A0ABR7NGZ6</accession>
<keyword evidence="1" id="KW-0812">Transmembrane</keyword>
<evidence type="ECO:0000313" key="4">
    <source>
        <dbReference type="Proteomes" id="UP000658131"/>
    </source>
</evidence>
<evidence type="ECO:0000256" key="1">
    <source>
        <dbReference type="SAM" id="Phobius"/>
    </source>
</evidence>
<evidence type="ECO:0000259" key="2">
    <source>
        <dbReference type="Pfam" id="PF04892"/>
    </source>
</evidence>
<organism evidence="3 4">
    <name type="scientific">Yanshouia hominis</name>
    <dbReference type="NCBI Taxonomy" id="2763673"/>
    <lineage>
        <taxon>Bacteria</taxon>
        <taxon>Bacillati</taxon>
        <taxon>Bacillota</taxon>
        <taxon>Clostridia</taxon>
        <taxon>Eubacteriales</taxon>
        <taxon>Oscillospiraceae</taxon>
        <taxon>Yanshouia</taxon>
    </lineage>
</organism>
<keyword evidence="1" id="KW-1133">Transmembrane helix</keyword>
<keyword evidence="4" id="KW-1185">Reference proteome</keyword>
<feature type="transmembrane region" description="Helical" evidence="1">
    <location>
        <begin position="64"/>
        <end position="84"/>
    </location>
</feature>
<feature type="transmembrane region" description="Helical" evidence="1">
    <location>
        <begin position="126"/>
        <end position="146"/>
    </location>
</feature>
<name>A0ABR7NGZ6_9FIRM</name>
<dbReference type="RefSeq" id="WP_262399300.1">
    <property type="nucleotide sequence ID" value="NZ_JACRTB010000006.1"/>
</dbReference>
<comment type="caution">
    <text evidence="3">The sequence shown here is derived from an EMBL/GenBank/DDBJ whole genome shotgun (WGS) entry which is preliminary data.</text>
</comment>
<reference evidence="3 4" key="1">
    <citation type="submission" date="2020-08" db="EMBL/GenBank/DDBJ databases">
        <title>Genome public.</title>
        <authorList>
            <person name="Liu C."/>
            <person name="Sun Q."/>
        </authorList>
    </citation>
    <scope>NUCLEOTIDE SEQUENCE [LARGE SCALE GENOMIC DNA]</scope>
    <source>
        <strain evidence="3 4">BX1</strain>
    </source>
</reference>
<proteinExistence type="predicted"/>
<dbReference type="InterPro" id="IPR006976">
    <property type="entry name" value="VanZ-like"/>
</dbReference>
<keyword evidence="1" id="KW-0472">Membrane</keyword>
<sequence>MKRETAARTASLMLCLAVWAFIFSNSMQGGEASSQRSDAVMAMVNRVLAGAGGGPVESWALRKAAHFAEFAALGASLILALRCWLPGLPVRRQFPLAFTTGVVSAVFDETIQLFSQGRSARFSDVLLDSAGVLAGMLAAVLFRRLLRRSPRA</sequence>
<dbReference type="Pfam" id="PF04892">
    <property type="entry name" value="VanZ"/>
    <property type="match status" value="1"/>
</dbReference>